<dbReference type="EMBL" id="PNCM01000013">
    <property type="protein sequence ID" value="TMP81836.1"/>
    <property type="molecule type" value="Genomic_DNA"/>
</dbReference>
<accession>A0A5S3YWT9</accession>
<dbReference type="RefSeq" id="WP_138566797.1">
    <property type="nucleotide sequence ID" value="NZ_PNCM01000013.1"/>
</dbReference>
<evidence type="ECO:0000313" key="1">
    <source>
        <dbReference type="EMBL" id="TMP81836.1"/>
    </source>
</evidence>
<sequence>MNFIEFPEDLPENIEAWVERAEEITDEILEADTLQAKHDLIDRYKNHWRNTDLIKWLSDMSHTKCWYTETYFGGDYQELEHFRPKKGTKLKDRDHPTHSGYYWLAFDLSNYRLCKGRPNRKKGTFFPLLEERFRAAEPSHAWEDELPLFLDPLVEEDTLLLSFNDDGSPCPEIDLEEDDIDRVEFTIEKYFLDETTLNTRRKVVWDTARSLYNEYLNLAKNRRSVSARQDAKAKLNELKSLMLPNKEFSSVAKASLLKLGENMARKIASS</sequence>
<evidence type="ECO:0000313" key="2">
    <source>
        <dbReference type="Proteomes" id="UP000307362"/>
    </source>
</evidence>
<dbReference type="Proteomes" id="UP000307362">
    <property type="component" value="Unassembled WGS sequence"/>
</dbReference>
<dbReference type="OrthoDB" id="9766847at2"/>
<evidence type="ECO:0008006" key="3">
    <source>
        <dbReference type="Google" id="ProtNLM"/>
    </source>
</evidence>
<dbReference type="AlphaFoldDB" id="A0A5S3YWT9"/>
<reference evidence="2" key="2">
    <citation type="submission" date="2019-06" db="EMBL/GenBank/DDBJ databases">
        <title>Co-occurence of chitin degradation, pigmentation and bioactivity in marine Pseudoalteromonas.</title>
        <authorList>
            <person name="Sonnenschein E.C."/>
            <person name="Bech P.K."/>
        </authorList>
    </citation>
    <scope>NUCLEOTIDE SEQUENCE [LARGE SCALE GENOMIC DNA]</scope>
    <source>
        <strain evidence="2">S1189</strain>
    </source>
</reference>
<gene>
    <name evidence="1" type="ORF">CWB73_05395</name>
</gene>
<comment type="caution">
    <text evidence="1">The sequence shown here is derived from an EMBL/GenBank/DDBJ whole genome shotgun (WGS) entry which is preliminary data.</text>
</comment>
<organism evidence="1 2">
    <name type="scientific">Pseudoalteromonas phenolica</name>
    <dbReference type="NCBI Taxonomy" id="161398"/>
    <lineage>
        <taxon>Bacteria</taxon>
        <taxon>Pseudomonadati</taxon>
        <taxon>Pseudomonadota</taxon>
        <taxon>Gammaproteobacteria</taxon>
        <taxon>Alteromonadales</taxon>
        <taxon>Pseudoalteromonadaceae</taxon>
        <taxon>Pseudoalteromonas</taxon>
    </lineage>
</organism>
<proteinExistence type="predicted"/>
<name>A0A5S3YWT9_9GAMM</name>
<protein>
    <recommendedName>
        <fullName evidence="3">TIGR02646 family protein</fullName>
    </recommendedName>
</protein>
<reference evidence="1 2" key="1">
    <citation type="submission" date="2017-12" db="EMBL/GenBank/DDBJ databases">
        <authorList>
            <person name="Paulsen S."/>
            <person name="Gram L.K."/>
        </authorList>
    </citation>
    <scope>NUCLEOTIDE SEQUENCE [LARGE SCALE GENOMIC DNA]</scope>
    <source>
        <strain evidence="1 2">S1189</strain>
    </source>
</reference>